<comment type="similarity">
    <text evidence="2 8">Belongs to the 4-toluene sulfonate uptake permease (TSUP) (TC 2.A.102) family.</text>
</comment>
<feature type="transmembrane region" description="Helical" evidence="8">
    <location>
        <begin position="202"/>
        <end position="222"/>
    </location>
</feature>
<evidence type="ECO:0000313" key="10">
    <source>
        <dbReference type="Proteomes" id="UP001500542"/>
    </source>
</evidence>
<keyword evidence="10" id="KW-1185">Reference proteome</keyword>
<dbReference type="EMBL" id="BAAAHK010000017">
    <property type="protein sequence ID" value="GAA0955496.1"/>
    <property type="molecule type" value="Genomic_DNA"/>
</dbReference>
<feature type="transmembrane region" description="Helical" evidence="8">
    <location>
        <begin position="102"/>
        <end position="121"/>
    </location>
</feature>
<keyword evidence="5 8" id="KW-0812">Transmembrane</keyword>
<feature type="transmembrane region" description="Helical" evidence="8">
    <location>
        <begin position="74"/>
        <end position="95"/>
    </location>
</feature>
<evidence type="ECO:0000256" key="3">
    <source>
        <dbReference type="ARBA" id="ARBA00022448"/>
    </source>
</evidence>
<evidence type="ECO:0000256" key="4">
    <source>
        <dbReference type="ARBA" id="ARBA00022475"/>
    </source>
</evidence>
<evidence type="ECO:0000256" key="2">
    <source>
        <dbReference type="ARBA" id="ARBA00009142"/>
    </source>
</evidence>
<gene>
    <name evidence="9" type="ORF">GCM10009554_63320</name>
</gene>
<feature type="transmembrane region" description="Helical" evidence="8">
    <location>
        <begin position="141"/>
        <end position="166"/>
    </location>
</feature>
<keyword evidence="6 8" id="KW-1133">Transmembrane helix</keyword>
<comment type="subcellular location">
    <subcellularLocation>
        <location evidence="1 8">Cell membrane</location>
        <topology evidence="1 8">Multi-pass membrane protein</topology>
    </subcellularLocation>
</comment>
<reference evidence="9 10" key="1">
    <citation type="journal article" date="2019" name="Int. J. Syst. Evol. Microbiol.">
        <title>The Global Catalogue of Microorganisms (GCM) 10K type strain sequencing project: providing services to taxonomists for standard genome sequencing and annotation.</title>
        <authorList>
            <consortium name="The Broad Institute Genomics Platform"/>
            <consortium name="The Broad Institute Genome Sequencing Center for Infectious Disease"/>
            <person name="Wu L."/>
            <person name="Ma J."/>
        </authorList>
    </citation>
    <scope>NUCLEOTIDE SEQUENCE [LARGE SCALE GENOMIC DNA]</scope>
    <source>
        <strain evidence="9 10">JCM 10977</strain>
    </source>
</reference>
<dbReference type="InterPro" id="IPR052017">
    <property type="entry name" value="TSUP"/>
</dbReference>
<comment type="caution">
    <text evidence="9">The sequence shown here is derived from an EMBL/GenBank/DDBJ whole genome shotgun (WGS) entry which is preliminary data.</text>
</comment>
<keyword evidence="7 8" id="KW-0472">Membrane</keyword>
<feature type="transmembrane region" description="Helical" evidence="8">
    <location>
        <begin position="229"/>
        <end position="247"/>
    </location>
</feature>
<dbReference type="RefSeq" id="WP_343978556.1">
    <property type="nucleotide sequence ID" value="NZ_BAAAHK010000017.1"/>
</dbReference>
<proteinExistence type="inferred from homology"/>
<dbReference type="Pfam" id="PF01925">
    <property type="entry name" value="TauE"/>
    <property type="match status" value="1"/>
</dbReference>
<evidence type="ECO:0000256" key="7">
    <source>
        <dbReference type="ARBA" id="ARBA00023136"/>
    </source>
</evidence>
<dbReference type="InterPro" id="IPR002781">
    <property type="entry name" value="TM_pro_TauE-like"/>
</dbReference>
<keyword evidence="3" id="KW-0813">Transport</keyword>
<evidence type="ECO:0000256" key="5">
    <source>
        <dbReference type="ARBA" id="ARBA00022692"/>
    </source>
</evidence>
<dbReference type="Proteomes" id="UP001500542">
    <property type="component" value="Unassembled WGS sequence"/>
</dbReference>
<evidence type="ECO:0000256" key="6">
    <source>
        <dbReference type="ARBA" id="ARBA00022989"/>
    </source>
</evidence>
<evidence type="ECO:0000256" key="8">
    <source>
        <dbReference type="RuleBase" id="RU363041"/>
    </source>
</evidence>
<dbReference type="PANTHER" id="PTHR30269:SF0">
    <property type="entry name" value="MEMBRANE TRANSPORTER PROTEIN YFCA-RELATED"/>
    <property type="match status" value="1"/>
</dbReference>
<feature type="transmembrane region" description="Helical" evidence="8">
    <location>
        <begin position="178"/>
        <end position="196"/>
    </location>
</feature>
<evidence type="ECO:0000313" key="9">
    <source>
        <dbReference type="EMBL" id="GAA0955496.1"/>
    </source>
</evidence>
<evidence type="ECO:0000256" key="1">
    <source>
        <dbReference type="ARBA" id="ARBA00004651"/>
    </source>
</evidence>
<organism evidence="9 10">
    <name type="scientific">Kribbella koreensis</name>
    <dbReference type="NCBI Taxonomy" id="57909"/>
    <lineage>
        <taxon>Bacteria</taxon>
        <taxon>Bacillati</taxon>
        <taxon>Actinomycetota</taxon>
        <taxon>Actinomycetes</taxon>
        <taxon>Propionibacteriales</taxon>
        <taxon>Kribbellaceae</taxon>
        <taxon>Kribbella</taxon>
    </lineage>
</organism>
<dbReference type="PANTHER" id="PTHR30269">
    <property type="entry name" value="TRANSMEMBRANE PROTEIN YFCA"/>
    <property type="match status" value="1"/>
</dbReference>
<name>A0ABN1RDW3_9ACTN</name>
<accession>A0ABN1RDW3</accession>
<sequence length="248" mass="25592">MTWFEALFVLVAGMGAGTINAVVGSGTLLTFPTLLAVGIPPVLANVSNNIGLSPGTAAGAIGYRRELEGQRGRLLRLIPASLLGGIVGAVLLLKLPGSAFKAVVPGLILLGCILVALQPWLSKRISLPTHTHRGAWWVIPAVFLTGIYGGYFGAAQGVLLMAILGIGMDANLQRMNGLKNVLATVVNGIAAILFIIVADVDWLAAALIAVGSTIGGFVGARYGRKLPPTGLRVLIVVIGIVAIVTMVF</sequence>
<keyword evidence="4 8" id="KW-1003">Cell membrane</keyword>
<protein>
    <recommendedName>
        <fullName evidence="8">Probable membrane transporter protein</fullName>
    </recommendedName>
</protein>